<comment type="caution">
    <text evidence="2">The sequence shown here is derived from an EMBL/GenBank/DDBJ whole genome shotgun (WGS) entry which is preliminary data.</text>
</comment>
<evidence type="ECO:0000313" key="3">
    <source>
        <dbReference type="Proteomes" id="UP000694460"/>
    </source>
</evidence>
<protein>
    <submittedName>
        <fullName evidence="2">Uncharacterized protein</fullName>
    </submittedName>
</protein>
<evidence type="ECO:0000313" key="2">
    <source>
        <dbReference type="EMBL" id="MBP2455188.1"/>
    </source>
</evidence>
<feature type="coiled-coil region" evidence="1">
    <location>
        <begin position="40"/>
        <end position="67"/>
    </location>
</feature>
<reference evidence="2 3" key="1">
    <citation type="submission" date="2021-03" db="EMBL/GenBank/DDBJ databases">
        <title>Sequencing the genomes of 1000 actinobacteria strains.</title>
        <authorList>
            <person name="Klenk H.-P."/>
        </authorList>
    </citation>
    <scope>NUCLEOTIDE SEQUENCE [LARGE SCALE GENOMIC DNA]</scope>
    <source>
        <strain evidence="2 3">DSM 46713</strain>
    </source>
</reference>
<accession>A0ABS5A0B6</accession>
<sequence length="72" mass="8353">MTTPNDMPANTDALRLARINLRSRLQKLASGTANMDVDAIEIFHRKLDQARNEIRNAERLRNAEQFDTSRNW</sequence>
<dbReference type="EMBL" id="JAGIOP010000002">
    <property type="protein sequence ID" value="MBP2455188.1"/>
    <property type="molecule type" value="Genomic_DNA"/>
</dbReference>
<name>A0ABS5A0B6_9MYCO</name>
<dbReference type="Proteomes" id="UP000694460">
    <property type="component" value="Unassembled WGS sequence"/>
</dbReference>
<keyword evidence="1" id="KW-0175">Coiled coil</keyword>
<keyword evidence="3" id="KW-1185">Reference proteome</keyword>
<proteinExistence type="predicted"/>
<evidence type="ECO:0000256" key="1">
    <source>
        <dbReference type="SAM" id="Coils"/>
    </source>
</evidence>
<organism evidence="2 3">
    <name type="scientific">Mycolicibacterium lutetiense</name>
    <dbReference type="NCBI Taxonomy" id="1641992"/>
    <lineage>
        <taxon>Bacteria</taxon>
        <taxon>Bacillati</taxon>
        <taxon>Actinomycetota</taxon>
        <taxon>Actinomycetes</taxon>
        <taxon>Mycobacteriales</taxon>
        <taxon>Mycobacteriaceae</taxon>
        <taxon>Mycolicibacterium</taxon>
    </lineage>
</organism>
<dbReference type="RefSeq" id="WP_209921641.1">
    <property type="nucleotide sequence ID" value="NZ_JAGIOP010000002.1"/>
</dbReference>
<gene>
    <name evidence="2" type="ORF">JOF57_005101</name>
</gene>